<feature type="coiled-coil region" evidence="1">
    <location>
        <begin position="39"/>
        <end position="100"/>
    </location>
</feature>
<keyword evidence="1" id="KW-0175">Coiled coil</keyword>
<name>A0A7X9XAG3_9BACT</name>
<dbReference type="SMART" id="SM00028">
    <property type="entry name" value="TPR"/>
    <property type="match status" value="6"/>
</dbReference>
<feature type="domain" description="CHAT" evidence="2">
    <location>
        <begin position="820"/>
        <end position="1117"/>
    </location>
</feature>
<evidence type="ECO:0000313" key="4">
    <source>
        <dbReference type="Proteomes" id="UP000576082"/>
    </source>
</evidence>
<dbReference type="PROSITE" id="PS51257">
    <property type="entry name" value="PROKAR_LIPOPROTEIN"/>
    <property type="match status" value="1"/>
</dbReference>
<keyword evidence="4" id="KW-1185">Reference proteome</keyword>
<reference evidence="3 4" key="1">
    <citation type="submission" date="2020-04" db="EMBL/GenBank/DDBJ databases">
        <title>Flammeovirga sp. SR4, a novel species isolated from seawater.</title>
        <authorList>
            <person name="Wang X."/>
        </authorList>
    </citation>
    <scope>NUCLEOTIDE SEQUENCE [LARGE SCALE GENOMIC DNA]</scope>
    <source>
        <strain evidence="3 4">ATCC 23126</strain>
    </source>
</reference>
<proteinExistence type="predicted"/>
<gene>
    <name evidence="3" type="ORF">HHU12_16730</name>
</gene>
<dbReference type="EMBL" id="JABANE010000045">
    <property type="protein sequence ID" value="NME69626.1"/>
    <property type="molecule type" value="Genomic_DNA"/>
</dbReference>
<dbReference type="RefSeq" id="WP_169657892.1">
    <property type="nucleotide sequence ID" value="NZ_JABANE010000045.1"/>
</dbReference>
<protein>
    <submittedName>
        <fullName evidence="3">CHAT domain-containing protein</fullName>
    </submittedName>
</protein>
<dbReference type="Pfam" id="PF12770">
    <property type="entry name" value="CHAT"/>
    <property type="match status" value="1"/>
</dbReference>
<evidence type="ECO:0000313" key="3">
    <source>
        <dbReference type="EMBL" id="NME69626.1"/>
    </source>
</evidence>
<dbReference type="InterPro" id="IPR024983">
    <property type="entry name" value="CHAT_dom"/>
</dbReference>
<organism evidence="3 4">
    <name type="scientific">Flammeovirga aprica JL-4</name>
    <dbReference type="NCBI Taxonomy" id="694437"/>
    <lineage>
        <taxon>Bacteria</taxon>
        <taxon>Pseudomonadati</taxon>
        <taxon>Bacteroidota</taxon>
        <taxon>Cytophagia</taxon>
        <taxon>Cytophagales</taxon>
        <taxon>Flammeovirgaceae</taxon>
        <taxon>Flammeovirga</taxon>
    </lineage>
</organism>
<evidence type="ECO:0000256" key="1">
    <source>
        <dbReference type="SAM" id="Coils"/>
    </source>
</evidence>
<comment type="caution">
    <text evidence="3">The sequence shown here is derived from an EMBL/GenBank/DDBJ whole genome shotgun (WGS) entry which is preliminary data.</text>
</comment>
<dbReference type="SUPFAM" id="SSF48452">
    <property type="entry name" value="TPR-like"/>
    <property type="match status" value="3"/>
</dbReference>
<evidence type="ECO:0000259" key="2">
    <source>
        <dbReference type="Pfam" id="PF12770"/>
    </source>
</evidence>
<dbReference type="InterPro" id="IPR011990">
    <property type="entry name" value="TPR-like_helical_dom_sf"/>
</dbReference>
<accession>A0A7X9XAG3</accession>
<dbReference type="InterPro" id="IPR019734">
    <property type="entry name" value="TPR_rpt"/>
</dbReference>
<sequence>MNKYLFQFFITILFCACVTVQSRSQKILPSNTLGAFYLNGDLEEEYKTVLQQLKETELQDSSPIELIIPLMNAGKISMFLEKYKRANKYLEKVLKIIEDNTGWLYPDYGIALNFYIYSKLKLNELDDIEFLLKEVNTIHEKSIGKDNISYANLLFNEAIYAYKMNQFEVAEAKVLEAITMSKELTTEAEYYGRYLFMELYLNKLYFKTSRENIALQNLNILKDKLEEIHLDNTFIYSKTILFIGNAHFAKEEFIESEKAYEEYEKVIDKILPNHPEFYGDVYSRRSAILMYTSRYNECIPFLQKTLEQYDEDTNEDKRNRIKVKLAYCYFALGMYDKLDVLLDKIENIRFENTEYNTLLHIVRTERAMVAGQYIKAEINLSKIPNPLLTGKKYLTFDDQLALQLNIRLTILLGRLNKAKVLIEQWKEYLATSKSSNQKFYVNIELLEVFSLLTSNNYKEVIQKLESISSDNPQITPYENFVKHLFLGHAYYANRDTLKAKSTFEKALTIADKIQYTEQHIDILKVKTYLLNIEVAEGNYEGIEKKYKKILDKVEVNNITYSKVLSDIAYCYAAQNKWELAFQTISKALENRKQLYYSYFASASEVDKRLYLRKTKYAFDIFYDLLLRANPDIQDKFVALAYNIQLMNYHFYWQDAQKQNIKLYNFQHDRRSHHYPSYLTQLNLMKSRIATFKFASDENKSKYKKEWIETDLRTGNLEKTLLRAAAHFEEEKEEALFKWSDIKNALKEDEVVVEIVKAQLYETSQEAHYFALLLSRNSSSPQFIPLENTDLLEKEGYALYLTQMTSRRSLVLMKEDEHDTYDLYWKPIQQEIDKLQRKPNKIFLVNDGVYRLININTLKNTKTDQYVLETHSIVPLVSSAKLLQNNTLTFKEKTAVLFGNPNFDKKEDDVRGVHSNFKISSLPGTQKEVDKVGAILKNDNWNVKVYTQENATESNIKNFKSSPEILHIATHGFFFKQTSNNNINSSLFQSGLILSEVNSKPFSEKFKEGNDGILSAYEVLNLNLSQTKLLVLSACKTGITNSFEDEEVLGLQFAFHTAGVKSMIMSLWDVDDFATQKLMNDFYTNFIGGQSKNEAFRKAQLNMLEEYGSPYFWGAFTITN</sequence>
<dbReference type="Proteomes" id="UP000576082">
    <property type="component" value="Unassembled WGS sequence"/>
</dbReference>
<dbReference type="AlphaFoldDB" id="A0A7X9XAG3"/>
<dbReference type="PANTHER" id="PTHR10098">
    <property type="entry name" value="RAPSYN-RELATED"/>
    <property type="match status" value="1"/>
</dbReference>
<dbReference type="Gene3D" id="1.25.40.10">
    <property type="entry name" value="Tetratricopeptide repeat domain"/>
    <property type="match status" value="3"/>
</dbReference>